<reference evidence="2 3" key="1">
    <citation type="submission" date="2019-08" db="EMBL/GenBank/DDBJ databases">
        <title>Whole genome of Aphis craccivora.</title>
        <authorList>
            <person name="Voronova N.V."/>
            <person name="Shulinski R.S."/>
            <person name="Bandarenka Y.V."/>
            <person name="Zhorov D.G."/>
            <person name="Warner D."/>
        </authorList>
    </citation>
    <scope>NUCLEOTIDE SEQUENCE [LARGE SCALE GENOMIC DNA]</scope>
    <source>
        <strain evidence="2">180601</strain>
        <tissue evidence="2">Whole Body</tissue>
    </source>
</reference>
<evidence type="ECO:0000313" key="2">
    <source>
        <dbReference type="EMBL" id="KAF0715516.1"/>
    </source>
</evidence>
<sequence>MIKKDGTETSTIGETASLLLSTFFPKADRSEKYEVIGPIKRYDRVIDTNRVKAAIWRIMPNKAPGIDGISAGIIRIAWPVLGDEITELVDLVVLPKPGRIDLTNPKSFRPVSLLPTMAKALETIIIKDLENETSLNEFKEQHEFVQGRSTITAIKELYSWSMPSKARNIVGVFLDMTGAFDDMGWRPMLERLAEMGASIRTMKIIQNYLSNREVQLIMSGITKRGCPQGSQLGPTLWKVAMTAIGRIKLDESAKIVIYADDIALLKSAARPHTAFSRIEKYLDELKKWADKCQLQFSGPKTQMIAIKGGVKPNYTVSFGIQHNANRK</sequence>
<comment type="caution">
    <text evidence="2">The sequence shown here is derived from an EMBL/GenBank/DDBJ whole genome shotgun (WGS) entry which is preliminary data.</text>
</comment>
<dbReference type="InterPro" id="IPR000477">
    <property type="entry name" value="RT_dom"/>
</dbReference>
<keyword evidence="2" id="KW-0808">Transferase</keyword>
<protein>
    <submittedName>
        <fullName evidence="2">Reverse transcriptase domain-containing protein</fullName>
    </submittedName>
</protein>
<dbReference type="CDD" id="cd01650">
    <property type="entry name" value="RT_nLTR_like"/>
    <property type="match status" value="1"/>
</dbReference>
<keyword evidence="3" id="KW-1185">Reference proteome</keyword>
<dbReference type="AlphaFoldDB" id="A0A6G0VZK8"/>
<evidence type="ECO:0000259" key="1">
    <source>
        <dbReference type="PROSITE" id="PS50878"/>
    </source>
</evidence>
<keyword evidence="2" id="KW-0548">Nucleotidyltransferase</keyword>
<dbReference type="OrthoDB" id="6625697at2759"/>
<accession>A0A6G0VZK8</accession>
<keyword evidence="2" id="KW-0695">RNA-directed DNA polymerase</keyword>
<dbReference type="PANTHER" id="PTHR19446">
    <property type="entry name" value="REVERSE TRANSCRIPTASES"/>
    <property type="match status" value="1"/>
</dbReference>
<evidence type="ECO:0000313" key="3">
    <source>
        <dbReference type="Proteomes" id="UP000478052"/>
    </source>
</evidence>
<name>A0A6G0VZK8_APHCR</name>
<gene>
    <name evidence="2" type="ORF">FWK35_00022457</name>
</gene>
<dbReference type="Pfam" id="PF00078">
    <property type="entry name" value="RVT_1"/>
    <property type="match status" value="1"/>
</dbReference>
<proteinExistence type="predicted"/>
<feature type="domain" description="Reverse transcriptase" evidence="1">
    <location>
        <begin position="75"/>
        <end position="327"/>
    </location>
</feature>
<dbReference type="PROSITE" id="PS50878">
    <property type="entry name" value="RT_POL"/>
    <property type="match status" value="1"/>
</dbReference>
<dbReference type="Proteomes" id="UP000478052">
    <property type="component" value="Unassembled WGS sequence"/>
</dbReference>
<dbReference type="EMBL" id="VUJU01010166">
    <property type="protein sequence ID" value="KAF0715516.1"/>
    <property type="molecule type" value="Genomic_DNA"/>
</dbReference>
<organism evidence="2 3">
    <name type="scientific">Aphis craccivora</name>
    <name type="common">Cowpea aphid</name>
    <dbReference type="NCBI Taxonomy" id="307492"/>
    <lineage>
        <taxon>Eukaryota</taxon>
        <taxon>Metazoa</taxon>
        <taxon>Ecdysozoa</taxon>
        <taxon>Arthropoda</taxon>
        <taxon>Hexapoda</taxon>
        <taxon>Insecta</taxon>
        <taxon>Pterygota</taxon>
        <taxon>Neoptera</taxon>
        <taxon>Paraneoptera</taxon>
        <taxon>Hemiptera</taxon>
        <taxon>Sternorrhyncha</taxon>
        <taxon>Aphidomorpha</taxon>
        <taxon>Aphidoidea</taxon>
        <taxon>Aphididae</taxon>
        <taxon>Aphidini</taxon>
        <taxon>Aphis</taxon>
        <taxon>Aphis</taxon>
    </lineage>
</organism>
<dbReference type="GO" id="GO:0003964">
    <property type="term" value="F:RNA-directed DNA polymerase activity"/>
    <property type="evidence" value="ECO:0007669"/>
    <property type="project" value="UniProtKB-KW"/>
</dbReference>